<dbReference type="Proteomes" id="UP000549394">
    <property type="component" value="Unassembled WGS sequence"/>
</dbReference>
<organism evidence="4 5">
    <name type="scientific">Dimorphilus gyrociliatus</name>
    <dbReference type="NCBI Taxonomy" id="2664684"/>
    <lineage>
        <taxon>Eukaryota</taxon>
        <taxon>Metazoa</taxon>
        <taxon>Spiralia</taxon>
        <taxon>Lophotrochozoa</taxon>
        <taxon>Annelida</taxon>
        <taxon>Polychaeta</taxon>
        <taxon>Polychaeta incertae sedis</taxon>
        <taxon>Dinophilidae</taxon>
        <taxon>Dimorphilus</taxon>
    </lineage>
</organism>
<dbReference type="InterPro" id="IPR001007">
    <property type="entry name" value="VWF_dom"/>
</dbReference>
<dbReference type="PROSITE" id="PS50184">
    <property type="entry name" value="VWFC_2"/>
    <property type="match status" value="1"/>
</dbReference>
<dbReference type="InterPro" id="IPR050778">
    <property type="entry name" value="Cueball_EGF_LRP_Nidogen"/>
</dbReference>
<proteinExistence type="predicted"/>
<feature type="repeat" description="LDL-receptor class B" evidence="1">
    <location>
        <begin position="151"/>
        <end position="195"/>
    </location>
</feature>
<dbReference type="SMART" id="SM00214">
    <property type="entry name" value="VWC"/>
    <property type="match status" value="1"/>
</dbReference>
<feature type="domain" description="VWFC" evidence="2">
    <location>
        <begin position="1102"/>
        <end position="1163"/>
    </location>
</feature>
<dbReference type="PROSITE" id="PS51390">
    <property type="entry name" value="WAP"/>
    <property type="match status" value="1"/>
</dbReference>
<sequence>MEFSLVNYNNAVKTQTGIFYSNSTDILYSVDDATSSRSVYKKLGGFIIGLVVDPKNNKLFWSDSAVEQKGIYSADLKVTSNQLTLINVKKIISDVSVVESIDVNGNSKNIYWTDSARRKINVASYDGRLRREFPIYNLLSPRGLFTDLKEGYLYWTDSVRSVVERSRLDGSKREIVVSSLNIIKNPNGIFIAKKFIYIVSGWSNLLVKLSTSGKILSKILLPENPAFDLIIDSDFAYVTVSNVGLIKVDLLKSTYSTVSDHYGSNFGITTQLQKDESSSLSRLCNPGKHKCSHICLLTSSSTYRCSCPSTGGKVLDKKKSKCIDPTTVLIFASADQGEIGYIDPDNPLERYIISKSVRPVALTFDKEEKMVYWSDIVERVVLRAHLSGQNREVVLTSDKHSIGIVDGLAFDNSDKRLYFTNRANINMEKYGSRKLYRIESVSTNGDKQLTISRKITNPIAIFLYKDQLYYTGRNHQGRLMKSNKDGSNSTTVFSNTTFNNPNGIFIENSGRIFIIDSNYSATTKWHTGSVYFLTISNGSKAILKGITKLKLKAPLGLTGNGNGVLYVSDWDSRSIERIELDKNGYLKEQSTVLKNITQPMGALYINMKSKPIQDTSCTLKNCDICLKIDTKNTKRCYCDGYNTKLLSTDKSSCKESEDFIVFADKSSIILSSLRETSKPHYIIRGNPVLSSYSAVAVVKDTYYFTDLQRGSLQSTNMTSKQSEVLISKGTLIKQIIVTADGKGLFCADSLNHRILFIDLVTKQKKTFVDLVKDPESLTIDSSGNYLYYTEHRKESNIWKVSLKDDKPTPTLVYQKAFHDPRGLCFDGDDLILVENNNFHKFWNCSSSIKIGCRQVKLTEKLANITSIACMNRESILYFSTQTPPSIQSLNLSTGKTKTIVKYLIGPNQISIKVTHTKCGVNHKCTDICKNVLGEEVCSCRGGRHLLDDGSTCVDKANWEEKPWKFCVKNCTKQNTVCGRIIDKQISSCICKPGYTSSGNGNCIKCQKNEFKSKPGPDVCSPCPAGSTDSSDRISCSCTSGKYWLKEIEDCTDRIGNCPSEGKVNCSNKECEKDDDCPPLQKCCLGSSCGKRCADGVKSKFGCLHNGNIYKQSEMFKIDHCTICTCTSSGHSSYYETKCKTQKCLPLNCDKSIKKEGQCCPECLDDKGKMHFNTHFQIKYDDFRGILVKFINCPTETKEINTEKGKNYAILKSFLRATSLGKSLNVNVSPDVGHLVWNRNAYRFMATSNKAICHFRVLVVGKPTLRFRP</sequence>
<comment type="caution">
    <text evidence="4">The sequence shown here is derived from an EMBL/GenBank/DDBJ whole genome shotgun (WGS) entry which is preliminary data.</text>
</comment>
<keyword evidence="5" id="KW-1185">Reference proteome</keyword>
<dbReference type="GO" id="GO:0005886">
    <property type="term" value="C:plasma membrane"/>
    <property type="evidence" value="ECO:0007669"/>
    <property type="project" value="TreeGrafter"/>
</dbReference>
<dbReference type="InterPro" id="IPR008197">
    <property type="entry name" value="WAP_dom"/>
</dbReference>
<dbReference type="SMART" id="SM00135">
    <property type="entry name" value="LY"/>
    <property type="match status" value="9"/>
</dbReference>
<dbReference type="SUPFAM" id="SSF57184">
    <property type="entry name" value="Growth factor receptor domain"/>
    <property type="match status" value="1"/>
</dbReference>
<dbReference type="Pfam" id="PF00058">
    <property type="entry name" value="Ldl_recept_b"/>
    <property type="match status" value="1"/>
</dbReference>
<dbReference type="PANTHER" id="PTHR46513">
    <property type="entry name" value="VITELLOGENIN RECEPTOR-LIKE PROTEIN-RELATED-RELATED"/>
    <property type="match status" value="1"/>
</dbReference>
<dbReference type="InterPro" id="IPR009030">
    <property type="entry name" value="Growth_fac_rcpt_cys_sf"/>
</dbReference>
<dbReference type="OrthoDB" id="5958943at2759"/>
<dbReference type="PANTHER" id="PTHR46513:SF13">
    <property type="entry name" value="EGF-LIKE DOMAIN-CONTAINING PROTEIN"/>
    <property type="match status" value="1"/>
</dbReference>
<evidence type="ECO:0000313" key="4">
    <source>
        <dbReference type="EMBL" id="CAD5117791.1"/>
    </source>
</evidence>
<reference evidence="4 5" key="1">
    <citation type="submission" date="2020-08" db="EMBL/GenBank/DDBJ databases">
        <authorList>
            <person name="Hejnol A."/>
        </authorList>
    </citation>
    <scope>NUCLEOTIDE SEQUENCE [LARGE SCALE GENOMIC DNA]</scope>
</reference>
<dbReference type="Gene3D" id="2.10.25.10">
    <property type="entry name" value="Laminin"/>
    <property type="match status" value="2"/>
</dbReference>
<dbReference type="GO" id="GO:0060070">
    <property type="term" value="P:canonical Wnt signaling pathway"/>
    <property type="evidence" value="ECO:0007669"/>
    <property type="project" value="TreeGrafter"/>
</dbReference>
<accession>A0A7I8VNH2</accession>
<dbReference type="InterPro" id="IPR013658">
    <property type="entry name" value="SGL"/>
</dbReference>
<dbReference type="PROSITE" id="PS01208">
    <property type="entry name" value="VWFC_1"/>
    <property type="match status" value="1"/>
</dbReference>
<dbReference type="EMBL" id="CAJFCJ010000007">
    <property type="protein sequence ID" value="CAD5117791.1"/>
    <property type="molecule type" value="Genomic_DNA"/>
</dbReference>
<name>A0A7I8VNH2_9ANNE</name>
<evidence type="ECO:0000259" key="2">
    <source>
        <dbReference type="PROSITE" id="PS50184"/>
    </source>
</evidence>
<evidence type="ECO:0000313" key="5">
    <source>
        <dbReference type="Proteomes" id="UP000549394"/>
    </source>
</evidence>
<dbReference type="GO" id="GO:0042813">
    <property type="term" value="F:Wnt receptor activity"/>
    <property type="evidence" value="ECO:0007669"/>
    <property type="project" value="TreeGrafter"/>
</dbReference>
<dbReference type="GO" id="GO:0005576">
    <property type="term" value="C:extracellular region"/>
    <property type="evidence" value="ECO:0007669"/>
    <property type="project" value="InterPro"/>
</dbReference>
<feature type="repeat" description="LDL-receptor class B" evidence="1">
    <location>
        <begin position="369"/>
        <end position="414"/>
    </location>
</feature>
<dbReference type="SUPFAM" id="SSF57196">
    <property type="entry name" value="EGF/Laminin"/>
    <property type="match status" value="1"/>
</dbReference>
<dbReference type="Pfam" id="PF08450">
    <property type="entry name" value="SGL"/>
    <property type="match status" value="1"/>
</dbReference>
<dbReference type="Gene3D" id="6.20.200.20">
    <property type="match status" value="1"/>
</dbReference>
<dbReference type="Gene3D" id="2.10.50.10">
    <property type="entry name" value="Tumor Necrosis Factor Receptor, subunit A, domain 2"/>
    <property type="match status" value="1"/>
</dbReference>
<dbReference type="InterPro" id="IPR000033">
    <property type="entry name" value="LDLR_classB_rpt"/>
</dbReference>
<dbReference type="GO" id="GO:0017147">
    <property type="term" value="F:Wnt-protein binding"/>
    <property type="evidence" value="ECO:0007669"/>
    <property type="project" value="TreeGrafter"/>
</dbReference>
<protein>
    <submittedName>
        <fullName evidence="4">DgyrCDS6543</fullName>
    </submittedName>
</protein>
<dbReference type="AlphaFoldDB" id="A0A7I8VNH2"/>
<dbReference type="InterPro" id="IPR011042">
    <property type="entry name" value="6-blade_b-propeller_TolB-like"/>
</dbReference>
<dbReference type="Pfam" id="PF00093">
    <property type="entry name" value="VWC"/>
    <property type="match status" value="1"/>
</dbReference>
<gene>
    <name evidence="4" type="ORF">DGYR_LOCUS6282</name>
</gene>
<dbReference type="Gene3D" id="2.120.10.30">
    <property type="entry name" value="TolB, C-terminal domain"/>
    <property type="match status" value="3"/>
</dbReference>
<dbReference type="SUPFAM" id="SSF57603">
    <property type="entry name" value="FnI-like domain"/>
    <property type="match status" value="1"/>
</dbReference>
<dbReference type="SUPFAM" id="SSF101898">
    <property type="entry name" value="NHL repeat"/>
    <property type="match status" value="1"/>
</dbReference>
<dbReference type="Pfam" id="PF00095">
    <property type="entry name" value="WAP"/>
    <property type="match status" value="1"/>
</dbReference>
<evidence type="ECO:0000259" key="3">
    <source>
        <dbReference type="PROSITE" id="PS51390"/>
    </source>
</evidence>
<dbReference type="PROSITE" id="PS51120">
    <property type="entry name" value="LDLRB"/>
    <property type="match status" value="3"/>
</dbReference>
<dbReference type="SUPFAM" id="SSF63825">
    <property type="entry name" value="YWTD domain"/>
    <property type="match status" value="2"/>
</dbReference>
<dbReference type="GO" id="GO:0030414">
    <property type="term" value="F:peptidase inhibitor activity"/>
    <property type="evidence" value="ECO:0007669"/>
    <property type="project" value="InterPro"/>
</dbReference>
<feature type="repeat" description="LDL-receptor class B" evidence="1">
    <location>
        <begin position="108"/>
        <end position="150"/>
    </location>
</feature>
<evidence type="ECO:0000256" key="1">
    <source>
        <dbReference type="PROSITE-ProRule" id="PRU00461"/>
    </source>
</evidence>
<feature type="domain" description="WAP" evidence="3">
    <location>
        <begin position="1050"/>
        <end position="1096"/>
    </location>
</feature>